<gene>
    <name evidence="8" type="ORF">MHEC_00670</name>
</gene>
<feature type="transmembrane region" description="Helical" evidence="6">
    <location>
        <begin position="67"/>
        <end position="84"/>
    </location>
</feature>
<evidence type="ECO:0000256" key="3">
    <source>
        <dbReference type="ARBA" id="ARBA00022692"/>
    </source>
</evidence>
<dbReference type="GO" id="GO:0016020">
    <property type="term" value="C:membrane"/>
    <property type="evidence" value="ECO:0007669"/>
    <property type="project" value="UniProtKB-SubCell"/>
</dbReference>
<sequence length="262" mass="28262">MVAATIVSFWVIFVAELGDRSQLITITYSLRYRWWLVLTGVAIASTLVHGVSVAIGHSLGMTLPARPMAFASAIAFLVFAVWTWREANTGTDGVPPVRQPRFALLAVVSSIVLAELSDKTTLATVTLASDHDWVGVWIGTTAGMVAANGLAIVAGVLLHRRLPERLLHLMAGLLFLAFGLWMLLDGALGWRWVAVAVIGAVALVATTAALRSIRRRRRLADPLRSSQESPRTPRSASTDATSAARRPTREGGQAPTSRRRAH</sequence>
<dbReference type="PANTHER" id="PTHR12608:SF1">
    <property type="entry name" value="TRANSMEMBRANE PROTEIN 165"/>
    <property type="match status" value="1"/>
</dbReference>
<keyword evidence="3 6" id="KW-0812">Transmembrane</keyword>
<evidence type="ECO:0000256" key="6">
    <source>
        <dbReference type="RuleBase" id="RU365102"/>
    </source>
</evidence>
<evidence type="ECO:0000313" key="9">
    <source>
        <dbReference type="Proteomes" id="UP000595446"/>
    </source>
</evidence>
<feature type="region of interest" description="Disordered" evidence="7">
    <location>
        <begin position="221"/>
        <end position="262"/>
    </location>
</feature>
<feature type="compositionally biased region" description="Low complexity" evidence="7">
    <location>
        <begin position="222"/>
        <end position="245"/>
    </location>
</feature>
<dbReference type="RefSeq" id="WP_082169968.1">
    <property type="nucleotide sequence ID" value="NZ_AP024237.1"/>
</dbReference>
<proteinExistence type="inferred from homology"/>
<protein>
    <recommendedName>
        <fullName evidence="6">GDT1 family protein</fullName>
    </recommendedName>
</protein>
<name>A0A2G8AYV3_9MYCO</name>
<evidence type="ECO:0000256" key="4">
    <source>
        <dbReference type="ARBA" id="ARBA00022989"/>
    </source>
</evidence>
<comment type="subcellular location">
    <subcellularLocation>
        <location evidence="1 6">Membrane</location>
        <topology evidence="1 6">Multi-pass membrane protein</topology>
    </subcellularLocation>
</comment>
<evidence type="ECO:0000256" key="1">
    <source>
        <dbReference type="ARBA" id="ARBA00004141"/>
    </source>
</evidence>
<feature type="transmembrane region" description="Helical" evidence="6">
    <location>
        <begin position="34"/>
        <end position="55"/>
    </location>
</feature>
<keyword evidence="4 6" id="KW-1133">Transmembrane helix</keyword>
<feature type="transmembrane region" description="Helical" evidence="6">
    <location>
        <begin position="166"/>
        <end position="184"/>
    </location>
</feature>
<comment type="similarity">
    <text evidence="2 6">Belongs to the GDT1 family.</text>
</comment>
<evidence type="ECO:0000256" key="2">
    <source>
        <dbReference type="ARBA" id="ARBA00009190"/>
    </source>
</evidence>
<evidence type="ECO:0000256" key="5">
    <source>
        <dbReference type="ARBA" id="ARBA00023136"/>
    </source>
</evidence>
<dbReference type="InterPro" id="IPR001727">
    <property type="entry name" value="GDT1-like"/>
</dbReference>
<dbReference type="PANTHER" id="PTHR12608">
    <property type="entry name" value="TRANSMEMBRANE PROTEIN HTP-1 RELATED"/>
    <property type="match status" value="1"/>
</dbReference>
<feature type="transmembrane region" description="Helical" evidence="6">
    <location>
        <begin position="190"/>
        <end position="210"/>
    </location>
</feature>
<evidence type="ECO:0000256" key="7">
    <source>
        <dbReference type="SAM" id="MobiDB-lite"/>
    </source>
</evidence>
<organism evidence="8 9">
    <name type="scientific">Mycobacterium heckeshornense</name>
    <dbReference type="NCBI Taxonomy" id="110505"/>
    <lineage>
        <taxon>Bacteria</taxon>
        <taxon>Bacillati</taxon>
        <taxon>Actinomycetota</taxon>
        <taxon>Actinomycetes</taxon>
        <taxon>Mycobacteriales</taxon>
        <taxon>Mycobacteriaceae</taxon>
        <taxon>Mycobacterium</taxon>
    </lineage>
</organism>
<accession>A0A2G8AYV3</accession>
<dbReference type="AlphaFoldDB" id="A0A2G8AYV3"/>
<evidence type="ECO:0000313" key="8">
    <source>
        <dbReference type="EMBL" id="BCO33634.1"/>
    </source>
</evidence>
<keyword evidence="9" id="KW-1185">Reference proteome</keyword>
<dbReference type="EMBL" id="AP024237">
    <property type="protein sequence ID" value="BCO33634.1"/>
    <property type="molecule type" value="Genomic_DNA"/>
</dbReference>
<feature type="transmembrane region" description="Helical" evidence="6">
    <location>
        <begin position="136"/>
        <end position="159"/>
    </location>
</feature>
<dbReference type="OrthoDB" id="5188730at2"/>
<dbReference type="Pfam" id="PF01169">
    <property type="entry name" value="GDT1"/>
    <property type="match status" value="2"/>
</dbReference>
<dbReference type="GO" id="GO:0046873">
    <property type="term" value="F:metal ion transmembrane transporter activity"/>
    <property type="evidence" value="ECO:0007669"/>
    <property type="project" value="InterPro"/>
</dbReference>
<keyword evidence="5 6" id="KW-0472">Membrane</keyword>
<reference evidence="8 9" key="1">
    <citation type="submission" date="2020-12" db="EMBL/GenBank/DDBJ databases">
        <title>Complete genome sequence of Mycobacterium heckeshornense JCM 15655T, closely related to a pathogenic non-tuberculous mycobacterial species Mycobacterium xenopi.</title>
        <authorList>
            <person name="Yoshida M."/>
            <person name="Fukano H."/>
            <person name="Asakura T."/>
            <person name="Suzuki M."/>
            <person name="Hoshino Y."/>
        </authorList>
    </citation>
    <scope>NUCLEOTIDE SEQUENCE [LARGE SCALE GENOMIC DNA]</scope>
    <source>
        <strain evidence="8 9">JCM 15655</strain>
    </source>
</reference>
<dbReference type="Proteomes" id="UP000595446">
    <property type="component" value="Chromosome"/>
</dbReference>